<feature type="domain" description="DHFR" evidence="9">
    <location>
        <begin position="2"/>
        <end position="162"/>
    </location>
</feature>
<dbReference type="GO" id="GO:0050661">
    <property type="term" value="F:NADP binding"/>
    <property type="evidence" value="ECO:0007669"/>
    <property type="project" value="InterPro"/>
</dbReference>
<evidence type="ECO:0000313" key="10">
    <source>
        <dbReference type="EMBL" id="SDN77533.1"/>
    </source>
</evidence>
<organism evidence="10 11">
    <name type="scientific">Cryobacterium flavum</name>
    <dbReference type="NCBI Taxonomy" id="1424659"/>
    <lineage>
        <taxon>Bacteria</taxon>
        <taxon>Bacillati</taxon>
        <taxon>Actinomycetota</taxon>
        <taxon>Actinomycetes</taxon>
        <taxon>Micrococcales</taxon>
        <taxon>Microbacteriaceae</taxon>
        <taxon>Cryobacterium</taxon>
    </lineage>
</organism>
<reference evidence="10 11" key="1">
    <citation type="submission" date="2016-10" db="EMBL/GenBank/DDBJ databases">
        <authorList>
            <person name="Varghese N."/>
            <person name="Submissions S."/>
        </authorList>
    </citation>
    <scope>NUCLEOTIDE SEQUENCE [LARGE SCALE GENOMIC DNA]</scope>
    <source>
        <strain evidence="10 11">CGMCC 1.11215</strain>
    </source>
</reference>
<dbReference type="PIRSF" id="PIRSF000194">
    <property type="entry name" value="DHFR"/>
    <property type="match status" value="1"/>
</dbReference>
<protein>
    <recommendedName>
        <fullName evidence="3 7">Dihydrofolate reductase</fullName>
        <ecNumber evidence="3 7">1.5.1.3</ecNumber>
    </recommendedName>
</protein>
<keyword evidence="4 7" id="KW-0554">One-carbon metabolism</keyword>
<dbReference type="InterPro" id="IPR024072">
    <property type="entry name" value="DHFR-like_dom_sf"/>
</dbReference>
<evidence type="ECO:0000256" key="5">
    <source>
        <dbReference type="ARBA" id="ARBA00022857"/>
    </source>
</evidence>
<comment type="pathway">
    <text evidence="1 7">Cofactor biosynthesis; tetrahydrofolate biosynthesis; 5,6,7,8-tetrahydrofolate from 7,8-dihydrofolate: step 1/1.</text>
</comment>
<dbReference type="EC" id="1.5.1.3" evidence="3 7"/>
<evidence type="ECO:0000313" key="11">
    <source>
        <dbReference type="Proteomes" id="UP000199639"/>
    </source>
</evidence>
<dbReference type="InterPro" id="IPR017925">
    <property type="entry name" value="DHFR_CS"/>
</dbReference>
<dbReference type="AlphaFoldDB" id="A0A5E9G1Q5"/>
<dbReference type="GO" id="GO:0046655">
    <property type="term" value="P:folic acid metabolic process"/>
    <property type="evidence" value="ECO:0007669"/>
    <property type="project" value="TreeGrafter"/>
</dbReference>
<dbReference type="InterPro" id="IPR001796">
    <property type="entry name" value="DHFR_dom"/>
</dbReference>
<dbReference type="PRINTS" id="PR00070">
    <property type="entry name" value="DHFR"/>
</dbReference>
<dbReference type="PROSITE" id="PS51330">
    <property type="entry name" value="DHFR_2"/>
    <property type="match status" value="1"/>
</dbReference>
<dbReference type="PROSITE" id="PS00075">
    <property type="entry name" value="DHFR_1"/>
    <property type="match status" value="1"/>
</dbReference>
<dbReference type="Proteomes" id="UP000199639">
    <property type="component" value="Unassembled WGS sequence"/>
</dbReference>
<evidence type="ECO:0000256" key="8">
    <source>
        <dbReference type="RuleBase" id="RU004474"/>
    </source>
</evidence>
<evidence type="ECO:0000256" key="1">
    <source>
        <dbReference type="ARBA" id="ARBA00004903"/>
    </source>
</evidence>
<dbReference type="PANTHER" id="PTHR48069:SF3">
    <property type="entry name" value="DIHYDROFOLATE REDUCTASE"/>
    <property type="match status" value="1"/>
</dbReference>
<dbReference type="RefSeq" id="WP_092340927.1">
    <property type="nucleotide sequence ID" value="NZ_FNIB01000007.1"/>
</dbReference>
<evidence type="ECO:0000256" key="4">
    <source>
        <dbReference type="ARBA" id="ARBA00022563"/>
    </source>
</evidence>
<dbReference type="Pfam" id="PF00186">
    <property type="entry name" value="DHFR_1"/>
    <property type="match status" value="1"/>
</dbReference>
<evidence type="ECO:0000256" key="2">
    <source>
        <dbReference type="ARBA" id="ARBA00009539"/>
    </source>
</evidence>
<accession>A0A5E9G1Q5</accession>
<dbReference type="InterPro" id="IPR012259">
    <property type="entry name" value="DHFR"/>
</dbReference>
<dbReference type="GO" id="GO:0004146">
    <property type="term" value="F:dihydrofolate reductase activity"/>
    <property type="evidence" value="ECO:0007669"/>
    <property type="project" value="UniProtKB-EC"/>
</dbReference>
<dbReference type="EMBL" id="FNIB01000007">
    <property type="protein sequence ID" value="SDN77533.1"/>
    <property type="molecule type" value="Genomic_DNA"/>
</dbReference>
<dbReference type="UniPathway" id="UPA00077">
    <property type="reaction ID" value="UER00158"/>
</dbReference>
<dbReference type="GO" id="GO:0006730">
    <property type="term" value="P:one-carbon metabolic process"/>
    <property type="evidence" value="ECO:0007669"/>
    <property type="project" value="UniProtKB-KW"/>
</dbReference>
<proteinExistence type="inferred from homology"/>
<dbReference type="STRING" id="1424659.SAMN05216368_107134"/>
<sequence>MTLGLIWAQTLGGVIGADGVMPWHLPEDLAHFRAVTSGSAVIMGRRTWDSLPERFRPLPGRKNVVITRQRGWAAAGASVAHTLEDALALTEGDLWVIGGAEIYGLALPYADVLEVTEIDASIAGDTYAPAITAAWTRVTANPPSGWLSATTALPYRFARYERTPAPVPAPTS</sequence>
<evidence type="ECO:0000256" key="3">
    <source>
        <dbReference type="ARBA" id="ARBA00012856"/>
    </source>
</evidence>
<evidence type="ECO:0000256" key="7">
    <source>
        <dbReference type="PIRNR" id="PIRNR000194"/>
    </source>
</evidence>
<keyword evidence="6 7" id="KW-0560">Oxidoreductase</keyword>
<dbReference type="GO" id="GO:0046654">
    <property type="term" value="P:tetrahydrofolate biosynthetic process"/>
    <property type="evidence" value="ECO:0007669"/>
    <property type="project" value="UniProtKB-UniPathway"/>
</dbReference>
<comment type="catalytic activity">
    <reaction evidence="7">
        <text>(6S)-5,6,7,8-tetrahydrofolate + NADP(+) = 7,8-dihydrofolate + NADPH + H(+)</text>
        <dbReference type="Rhea" id="RHEA:15009"/>
        <dbReference type="ChEBI" id="CHEBI:15378"/>
        <dbReference type="ChEBI" id="CHEBI:57451"/>
        <dbReference type="ChEBI" id="CHEBI:57453"/>
        <dbReference type="ChEBI" id="CHEBI:57783"/>
        <dbReference type="ChEBI" id="CHEBI:58349"/>
        <dbReference type="EC" id="1.5.1.3"/>
    </reaction>
</comment>
<comment type="function">
    <text evidence="7">Key enzyme in folate metabolism. Catalyzes an essential reaction for de novo glycine and purine synthesis, and for DNA precursor synthesis.</text>
</comment>
<comment type="similarity">
    <text evidence="2 7 8">Belongs to the dihydrofolate reductase family.</text>
</comment>
<evidence type="ECO:0000256" key="6">
    <source>
        <dbReference type="ARBA" id="ARBA00023002"/>
    </source>
</evidence>
<keyword evidence="5 7" id="KW-0521">NADP</keyword>
<name>A0A5E9G1Q5_9MICO</name>
<evidence type="ECO:0000259" key="9">
    <source>
        <dbReference type="PROSITE" id="PS51330"/>
    </source>
</evidence>
<dbReference type="Gene3D" id="3.40.430.10">
    <property type="entry name" value="Dihydrofolate Reductase, subunit A"/>
    <property type="match status" value="1"/>
</dbReference>
<dbReference type="GO" id="GO:0005829">
    <property type="term" value="C:cytosol"/>
    <property type="evidence" value="ECO:0007669"/>
    <property type="project" value="TreeGrafter"/>
</dbReference>
<dbReference type="SUPFAM" id="SSF53597">
    <property type="entry name" value="Dihydrofolate reductase-like"/>
    <property type="match status" value="1"/>
</dbReference>
<gene>
    <name evidence="10" type="ORF">SAMN05216368_107134</name>
</gene>
<dbReference type="PANTHER" id="PTHR48069">
    <property type="entry name" value="DIHYDROFOLATE REDUCTASE"/>
    <property type="match status" value="1"/>
</dbReference>
<dbReference type="CDD" id="cd00209">
    <property type="entry name" value="DHFR"/>
    <property type="match status" value="1"/>
</dbReference>
<dbReference type="GO" id="GO:0046452">
    <property type="term" value="P:dihydrofolate metabolic process"/>
    <property type="evidence" value="ECO:0007669"/>
    <property type="project" value="TreeGrafter"/>
</dbReference>